<evidence type="ECO:0000256" key="3">
    <source>
        <dbReference type="SAM" id="MobiDB-lite"/>
    </source>
</evidence>
<dbReference type="InterPro" id="IPR050117">
    <property type="entry name" value="MAPK"/>
</dbReference>
<evidence type="ECO:0000256" key="1">
    <source>
        <dbReference type="ARBA" id="ARBA00022741"/>
    </source>
</evidence>
<dbReference type="Pfam" id="PF00069">
    <property type="entry name" value="Pkinase"/>
    <property type="match status" value="1"/>
</dbReference>
<dbReference type="InterPro" id="IPR011009">
    <property type="entry name" value="Kinase-like_dom_sf"/>
</dbReference>
<feature type="compositionally biased region" description="Polar residues" evidence="3">
    <location>
        <begin position="301"/>
        <end position="310"/>
    </location>
</feature>
<feature type="domain" description="Protein kinase" evidence="4">
    <location>
        <begin position="1"/>
        <end position="271"/>
    </location>
</feature>
<dbReference type="SMART" id="SM00220">
    <property type="entry name" value="S_TKc"/>
    <property type="match status" value="1"/>
</dbReference>
<feature type="compositionally biased region" description="Polar residues" evidence="3">
    <location>
        <begin position="281"/>
        <end position="292"/>
    </location>
</feature>
<dbReference type="PANTHER" id="PTHR24055">
    <property type="entry name" value="MITOGEN-ACTIVATED PROTEIN KINASE"/>
    <property type="match status" value="1"/>
</dbReference>
<dbReference type="PROSITE" id="PS50011">
    <property type="entry name" value="PROTEIN_KINASE_DOM"/>
    <property type="match status" value="1"/>
</dbReference>
<evidence type="ECO:0000313" key="5">
    <source>
        <dbReference type="EMBL" id="CAD8957044.1"/>
    </source>
</evidence>
<dbReference type="GO" id="GO:0005524">
    <property type="term" value="F:ATP binding"/>
    <property type="evidence" value="ECO:0007669"/>
    <property type="project" value="UniProtKB-KW"/>
</dbReference>
<feature type="compositionally biased region" description="Basic residues" evidence="3">
    <location>
        <begin position="319"/>
        <end position="333"/>
    </location>
</feature>
<dbReference type="SUPFAM" id="SSF56112">
    <property type="entry name" value="Protein kinase-like (PK-like)"/>
    <property type="match status" value="1"/>
</dbReference>
<dbReference type="InterPro" id="IPR000719">
    <property type="entry name" value="Prot_kinase_dom"/>
</dbReference>
<evidence type="ECO:0000259" key="4">
    <source>
        <dbReference type="PROSITE" id="PS50011"/>
    </source>
</evidence>
<organism evidence="5">
    <name type="scientific">Hemiselmis andersenii</name>
    <name type="common">Cryptophyte alga</name>
    <dbReference type="NCBI Taxonomy" id="464988"/>
    <lineage>
        <taxon>Eukaryota</taxon>
        <taxon>Cryptophyceae</taxon>
        <taxon>Cryptomonadales</taxon>
        <taxon>Hemiselmidaceae</taxon>
        <taxon>Hemiselmis</taxon>
    </lineage>
</organism>
<dbReference type="InterPro" id="IPR008271">
    <property type="entry name" value="Ser/Thr_kinase_AS"/>
</dbReference>
<protein>
    <recommendedName>
        <fullName evidence="4">Protein kinase domain-containing protein</fullName>
    </recommendedName>
</protein>
<dbReference type="PROSITE" id="PS00108">
    <property type="entry name" value="PROTEIN_KINASE_ST"/>
    <property type="match status" value="1"/>
</dbReference>
<dbReference type="AlphaFoldDB" id="A0A7S1GZJ8"/>
<dbReference type="Gene3D" id="1.10.510.10">
    <property type="entry name" value="Transferase(Phosphotransferase) domain 1"/>
    <property type="match status" value="1"/>
</dbReference>
<dbReference type="GO" id="GO:0004672">
    <property type="term" value="F:protein kinase activity"/>
    <property type="evidence" value="ECO:0007669"/>
    <property type="project" value="InterPro"/>
</dbReference>
<accession>A0A7S1GZJ8</accession>
<feature type="region of interest" description="Disordered" evidence="3">
    <location>
        <begin position="276"/>
        <end position="358"/>
    </location>
</feature>
<evidence type="ECO:0000256" key="2">
    <source>
        <dbReference type="ARBA" id="ARBA00022840"/>
    </source>
</evidence>
<proteinExistence type="predicted"/>
<keyword evidence="2" id="KW-0067">ATP-binding</keyword>
<reference evidence="5" key="1">
    <citation type="submission" date="2021-01" db="EMBL/GenBank/DDBJ databases">
        <authorList>
            <person name="Corre E."/>
            <person name="Pelletier E."/>
            <person name="Niang G."/>
            <person name="Scheremetjew M."/>
            <person name="Finn R."/>
            <person name="Kale V."/>
            <person name="Holt S."/>
            <person name="Cochrane G."/>
            <person name="Meng A."/>
            <person name="Brown T."/>
            <person name="Cohen L."/>
        </authorList>
    </citation>
    <scope>NUCLEOTIDE SEQUENCE</scope>
    <source>
        <strain evidence="5">CCMP644</strain>
    </source>
</reference>
<name>A0A7S1GZJ8_HEMAN</name>
<sequence>MRAMKKEVNLMDSLGHNSHVVQVLGTAEDCRVLVMERAVSDLYTIIKQQDKRLPLGHAKLWAGHMIAAIDFIHSMGVVHQDIKSSNVIVFPDRTAKLCDFGLAKKGQDIMVVDRELITLWYRAPELLMGDDTYTPKVDEWGVGCVLLEMMIGVPPFKGKPECVCSCSQITHRNFNSDQLMKIFLCLGSPDKRSTLSCACHFGRWPAFPRKLESTLRRVITADRLVHSSGDAPSDLEVEQAYESWSSTISSMLQLNPQKRLAAAQVLQTPFFAGHDHGMSPCSPNNAASSKHSPTGEILTIDSPQSHSASGRDSLPNAQPHHRLSPQQGRHAKVLSRPAATGAAARRSSLDAHNPRGGKGAHIAAYTAAATGKMRSYDGAIDLGTAMAGKAQSGWVPTDTLQPKESGGGNFLTSIGRRVDAFIRRGSLGAEDKASLMTRRRNSVTEGTVALKGQPVKFTADSKQKRQLASPILAKRRTSLPGVVYAESKAASDQPG</sequence>
<keyword evidence="1" id="KW-0547">Nucleotide-binding</keyword>
<gene>
    <name evidence="5" type="ORF">HAND00432_LOCUS11583</name>
</gene>
<dbReference type="EMBL" id="HBFX01019099">
    <property type="protein sequence ID" value="CAD8957044.1"/>
    <property type="molecule type" value="Transcribed_RNA"/>
</dbReference>